<name>A0A6V8KU50_9ACTN</name>
<feature type="domain" description="Alpha-amylase/branching enzyme C-terminal all beta" evidence="1">
    <location>
        <begin position="2"/>
        <end position="88"/>
    </location>
</feature>
<dbReference type="GO" id="GO:0043169">
    <property type="term" value="F:cation binding"/>
    <property type="evidence" value="ECO:0007669"/>
    <property type="project" value="InterPro"/>
</dbReference>
<keyword evidence="3" id="KW-1185">Reference proteome</keyword>
<evidence type="ECO:0000259" key="1">
    <source>
        <dbReference type="Pfam" id="PF02806"/>
    </source>
</evidence>
<dbReference type="SUPFAM" id="SSF51011">
    <property type="entry name" value="Glycosyl hydrolase domain"/>
    <property type="match status" value="1"/>
</dbReference>
<reference evidence="2 3" key="2">
    <citation type="submission" date="2020-03" db="EMBL/GenBank/DDBJ databases">
        <authorList>
            <person name="Ichikawa N."/>
            <person name="Kimura A."/>
            <person name="Kitahashi Y."/>
            <person name="Uohara A."/>
        </authorList>
    </citation>
    <scope>NUCLEOTIDE SEQUENCE [LARGE SCALE GENOMIC DNA]</scope>
    <source>
        <strain evidence="2 3">NBRC 108639</strain>
    </source>
</reference>
<dbReference type="GO" id="GO:0005975">
    <property type="term" value="P:carbohydrate metabolic process"/>
    <property type="evidence" value="ECO:0007669"/>
    <property type="project" value="InterPro"/>
</dbReference>
<dbReference type="EMBL" id="BLPF01000005">
    <property type="protein sequence ID" value="GFJ86218.1"/>
    <property type="molecule type" value="Genomic_DNA"/>
</dbReference>
<dbReference type="Proteomes" id="UP000482800">
    <property type="component" value="Unassembled WGS sequence"/>
</dbReference>
<evidence type="ECO:0000313" key="2">
    <source>
        <dbReference type="EMBL" id="GFJ86218.1"/>
    </source>
</evidence>
<gene>
    <name evidence="2" type="ORF">Phou_103980</name>
</gene>
<organism evidence="2 3">
    <name type="scientific">Phytohabitans houttuyneae</name>
    <dbReference type="NCBI Taxonomy" id="1076126"/>
    <lineage>
        <taxon>Bacteria</taxon>
        <taxon>Bacillati</taxon>
        <taxon>Actinomycetota</taxon>
        <taxon>Actinomycetes</taxon>
        <taxon>Micromonosporales</taxon>
        <taxon>Micromonosporaceae</taxon>
    </lineage>
</organism>
<dbReference type="InterPro" id="IPR006048">
    <property type="entry name" value="A-amylase/branching_C"/>
</dbReference>
<dbReference type="InterPro" id="IPR013780">
    <property type="entry name" value="Glyco_hydro_b"/>
</dbReference>
<dbReference type="Gene3D" id="2.60.40.1180">
    <property type="entry name" value="Golgi alpha-mannosidase II"/>
    <property type="match status" value="1"/>
</dbReference>
<evidence type="ECO:0000313" key="3">
    <source>
        <dbReference type="Proteomes" id="UP000482800"/>
    </source>
</evidence>
<dbReference type="GO" id="GO:0003824">
    <property type="term" value="F:catalytic activity"/>
    <property type="evidence" value="ECO:0007669"/>
    <property type="project" value="InterPro"/>
</dbReference>
<reference evidence="2 3" key="1">
    <citation type="submission" date="2020-03" db="EMBL/GenBank/DDBJ databases">
        <title>Whole genome shotgun sequence of Phytohabitans houttuyneae NBRC 108639.</title>
        <authorList>
            <person name="Komaki H."/>
            <person name="Tamura T."/>
        </authorList>
    </citation>
    <scope>NUCLEOTIDE SEQUENCE [LARGE SCALE GENOMIC DNA]</scope>
    <source>
        <strain evidence="2 3">NBRC 108639</strain>
    </source>
</reference>
<comment type="caution">
    <text evidence="2">The sequence shown here is derived from an EMBL/GenBank/DDBJ whole genome shotgun (WGS) entry which is preliminary data.</text>
</comment>
<protein>
    <recommendedName>
        <fullName evidence="1">Alpha-amylase/branching enzyme C-terminal all beta domain-containing protein</fullName>
    </recommendedName>
</protein>
<proteinExistence type="predicted"/>
<sequence>MLSFVRIGDDGSMVACVTNFSGVPRTDYRIGLPAAGHWAEILSTDAPCYGGAGVGNFGGVRTEAEPSHGHPHSAAVHVGAYATIWLALTHPA</sequence>
<dbReference type="AlphaFoldDB" id="A0A6V8KU50"/>
<accession>A0A6V8KU50</accession>
<dbReference type="Pfam" id="PF02806">
    <property type="entry name" value="Alpha-amylase_C"/>
    <property type="match status" value="1"/>
</dbReference>